<dbReference type="PANTHER" id="PTHR37292:SF2">
    <property type="entry name" value="DUF262 DOMAIN-CONTAINING PROTEIN"/>
    <property type="match status" value="1"/>
</dbReference>
<proteinExistence type="predicted"/>
<accession>A0A7T3V4I9</accession>
<feature type="domain" description="GmrSD restriction endonucleases N-terminal" evidence="1">
    <location>
        <begin position="11"/>
        <end position="218"/>
    </location>
</feature>
<dbReference type="EMBL" id="CP064936">
    <property type="protein sequence ID" value="QQA00657.1"/>
    <property type="molecule type" value="Genomic_DNA"/>
</dbReference>
<evidence type="ECO:0000313" key="2">
    <source>
        <dbReference type="EMBL" id="QQA00657.1"/>
    </source>
</evidence>
<dbReference type="RefSeq" id="WP_198442367.1">
    <property type="nucleotide sequence ID" value="NZ_CBCSHE010000008.1"/>
</dbReference>
<dbReference type="AlphaFoldDB" id="A0A7T3V4I9"/>
<dbReference type="KEGG" id="tper:IWA51_10390"/>
<protein>
    <submittedName>
        <fullName evidence="2">DUF262 domain-containing protein</fullName>
    </submittedName>
</protein>
<keyword evidence="3" id="KW-1185">Reference proteome</keyword>
<reference evidence="2 3" key="1">
    <citation type="submission" date="2020-11" db="EMBL/GenBank/DDBJ databases">
        <title>Treponema Peruensis nv. sp., first commensal Treponema isolated from human feces.</title>
        <authorList>
            <person name="Belkhou C."/>
            <person name="Raes J."/>
        </authorList>
    </citation>
    <scope>NUCLEOTIDE SEQUENCE [LARGE SCALE GENOMIC DNA]</scope>
    <source>
        <strain evidence="2 3">RCC2812</strain>
    </source>
</reference>
<name>A0A7T3V4I9_9SPIR</name>
<organism evidence="2 3">
    <name type="scientific">Treponema peruense</name>
    <dbReference type="NCBI Taxonomy" id="2787628"/>
    <lineage>
        <taxon>Bacteria</taxon>
        <taxon>Pseudomonadati</taxon>
        <taxon>Spirochaetota</taxon>
        <taxon>Spirochaetia</taxon>
        <taxon>Spirochaetales</taxon>
        <taxon>Treponemataceae</taxon>
        <taxon>Treponema</taxon>
    </lineage>
</organism>
<dbReference type="Pfam" id="PF03235">
    <property type="entry name" value="GmrSD_N"/>
    <property type="match status" value="1"/>
</dbReference>
<dbReference type="InterPro" id="IPR004919">
    <property type="entry name" value="GmrSD_N"/>
</dbReference>
<evidence type="ECO:0000259" key="1">
    <source>
        <dbReference type="Pfam" id="PF03235"/>
    </source>
</evidence>
<dbReference type="Proteomes" id="UP000595224">
    <property type="component" value="Chromosome"/>
</dbReference>
<dbReference type="PANTHER" id="PTHR37292">
    <property type="entry name" value="VNG6097C"/>
    <property type="match status" value="1"/>
</dbReference>
<gene>
    <name evidence="2" type="ORF">IWA51_10390</name>
</gene>
<sequence length="602" mass="68752">MAQYNVNNIMVSSLLSSIRDGTIAIPEIQRPFVWDPTKVRDLIDSLYKGYPVGYIIVWQNPDVKLKDGTISSGKKIIIDGQQRITALTAAIVGLEVVGADYKKKRIKIAFNPKEEKFETCNPAIEKDIQWIADISTVLQPGFDAFSFVNEYCDKNKITDNAEKSSINKVINTLSQIQNNSLGVIDLSSGLDIDSVTDIFIRINSKGKVLSQADFAMSKISSNERYKGDLIRKTIDYFCHLLQNPGDFDTIKNNDSEFAITDEFKAIAWIKDENEDIYEPDYTDLLRVAFTSKFHRGKLADLVSLLSGRDFKTREFKEEIAEQSFKDLKESVLQFVNKTNFQRYLMIVKSTGIIDSSLVRSDNVMNFGYILYLALREKKIDAIIIERAVRRWLVLTILTGRYSGSPESMFNYDIIRFVDAADPITYIEQTEAGVLSEAFWSNVLITRLNTAVASSPFYNVYLMAQVKSGDKGFLSEQIDVKSMIEQRGDIHHLFPKQYLINNGIKDKGMYNQIANYVYLQSEINIKVKDTAPNEYMATVLQQCEDKKPVYGGIVDKNELMQNLKANCVPEDFIKMDVKDFNRFLDMRRKLMAAKIKDYYESLK</sequence>
<evidence type="ECO:0000313" key="3">
    <source>
        <dbReference type="Proteomes" id="UP000595224"/>
    </source>
</evidence>